<dbReference type="Gene3D" id="1.10.10.10">
    <property type="entry name" value="Winged helix-like DNA-binding domain superfamily/Winged helix DNA-binding domain"/>
    <property type="match status" value="1"/>
</dbReference>
<proteinExistence type="predicted"/>
<organism evidence="2 3">
    <name type="scientific">Nitratireductor pacificus pht-3B</name>
    <dbReference type="NCBI Taxonomy" id="391937"/>
    <lineage>
        <taxon>Bacteria</taxon>
        <taxon>Pseudomonadati</taxon>
        <taxon>Pseudomonadota</taxon>
        <taxon>Alphaproteobacteria</taxon>
        <taxon>Hyphomicrobiales</taxon>
        <taxon>Phyllobacteriaceae</taxon>
        <taxon>Nitratireductor</taxon>
    </lineage>
</organism>
<dbReference type="AlphaFoldDB" id="K2MI66"/>
<dbReference type="STRING" id="391937.NA2_21043"/>
<dbReference type="InterPro" id="IPR036388">
    <property type="entry name" value="WH-like_DNA-bd_sf"/>
</dbReference>
<gene>
    <name evidence="2" type="ORF">NA2_21043</name>
</gene>
<dbReference type="Proteomes" id="UP000006786">
    <property type="component" value="Unassembled WGS sequence"/>
</dbReference>
<dbReference type="PATRIC" id="fig|391937.3.peg.4306"/>
<keyword evidence="3" id="KW-1185">Reference proteome</keyword>
<dbReference type="InterPro" id="IPR000792">
    <property type="entry name" value="Tscrpt_reg_LuxR_C"/>
</dbReference>
<reference evidence="2 3" key="1">
    <citation type="journal article" date="2012" name="J. Bacteriol.">
        <title>Genome Sequence of Nitratireductor pacificus Type Strain pht-3B.</title>
        <authorList>
            <person name="Lai Q."/>
            <person name="Li G."/>
            <person name="Shao Z."/>
        </authorList>
    </citation>
    <scope>NUCLEOTIDE SEQUENCE [LARGE SCALE GENOMIC DNA]</scope>
    <source>
        <strain evidence="3">pht-3B</strain>
    </source>
</reference>
<dbReference type="Pfam" id="PF07638">
    <property type="entry name" value="Sigma70_ECF"/>
    <property type="match status" value="1"/>
</dbReference>
<dbReference type="InterPro" id="IPR053812">
    <property type="entry name" value="HTH_Sigma70_ECF-like"/>
</dbReference>
<comment type="caution">
    <text evidence="2">The sequence shown here is derived from an EMBL/GenBank/DDBJ whole genome shotgun (WGS) entry which is preliminary data.</text>
</comment>
<feature type="non-terminal residue" evidence="2">
    <location>
        <position position="1"/>
    </location>
</feature>
<dbReference type="InterPro" id="IPR016032">
    <property type="entry name" value="Sig_transdc_resp-reg_C-effctor"/>
</dbReference>
<feature type="domain" description="HTH luxR-type" evidence="1">
    <location>
        <begin position="78"/>
        <end position="135"/>
    </location>
</feature>
<evidence type="ECO:0000313" key="3">
    <source>
        <dbReference type="Proteomes" id="UP000006786"/>
    </source>
</evidence>
<dbReference type="EMBL" id="AMRM01000043">
    <property type="protein sequence ID" value="EKF16837.1"/>
    <property type="molecule type" value="Genomic_DNA"/>
</dbReference>
<dbReference type="eggNOG" id="COG2771">
    <property type="taxonomic scope" value="Bacteria"/>
</dbReference>
<dbReference type="SUPFAM" id="SSF46894">
    <property type="entry name" value="C-terminal effector domain of the bipartite response regulators"/>
    <property type="match status" value="1"/>
</dbReference>
<dbReference type="GO" id="GO:0006355">
    <property type="term" value="P:regulation of DNA-templated transcription"/>
    <property type="evidence" value="ECO:0007669"/>
    <property type="project" value="InterPro"/>
</dbReference>
<evidence type="ECO:0000313" key="2">
    <source>
        <dbReference type="EMBL" id="EKF16837.1"/>
    </source>
</evidence>
<dbReference type="RefSeq" id="WP_008599327.1">
    <property type="nucleotide sequence ID" value="NZ_AMRM01000043.1"/>
</dbReference>
<protein>
    <submittedName>
        <fullName evidence="2">LuxR family transcriptional regulator</fullName>
    </submittedName>
</protein>
<name>K2MI66_9HYPH</name>
<sequence length="138" mass="15049">DRRLQALAAASTSAPFMRAARRQAPPVVVRRPVGRPLVVEAVTLPRLITPLSSKASALVIVTDLDAPSRTPGALLARMFGLTPAEVRLCEALMQGLSVREAAERIGITEQTARQRLKIIFQKTDTNRQSELMLLLAKL</sequence>
<dbReference type="SMART" id="SM00421">
    <property type="entry name" value="HTH_LUXR"/>
    <property type="match status" value="1"/>
</dbReference>
<dbReference type="GO" id="GO:0003677">
    <property type="term" value="F:DNA binding"/>
    <property type="evidence" value="ECO:0007669"/>
    <property type="project" value="InterPro"/>
</dbReference>
<accession>K2MI66</accession>
<evidence type="ECO:0000259" key="1">
    <source>
        <dbReference type="SMART" id="SM00421"/>
    </source>
</evidence>